<accession>A0AAV2EXG7</accession>
<dbReference type="Pfam" id="PF26130">
    <property type="entry name" value="PB1-like"/>
    <property type="match status" value="1"/>
</dbReference>
<dbReference type="InterPro" id="IPR058594">
    <property type="entry name" value="PB1-like_dom_pln"/>
</dbReference>
<keyword evidence="3" id="KW-1185">Reference proteome</keyword>
<dbReference type="Proteomes" id="UP001497516">
    <property type="component" value="Chromosome 5"/>
</dbReference>
<evidence type="ECO:0000313" key="3">
    <source>
        <dbReference type="Proteomes" id="UP001497516"/>
    </source>
</evidence>
<organism evidence="2 3">
    <name type="scientific">Linum trigynum</name>
    <dbReference type="NCBI Taxonomy" id="586398"/>
    <lineage>
        <taxon>Eukaryota</taxon>
        <taxon>Viridiplantae</taxon>
        <taxon>Streptophyta</taxon>
        <taxon>Embryophyta</taxon>
        <taxon>Tracheophyta</taxon>
        <taxon>Spermatophyta</taxon>
        <taxon>Magnoliopsida</taxon>
        <taxon>eudicotyledons</taxon>
        <taxon>Gunneridae</taxon>
        <taxon>Pentapetalae</taxon>
        <taxon>rosids</taxon>
        <taxon>fabids</taxon>
        <taxon>Malpighiales</taxon>
        <taxon>Linaceae</taxon>
        <taxon>Linum</taxon>
    </lineage>
</organism>
<feature type="domain" description="PB1-like" evidence="1">
    <location>
        <begin position="3"/>
        <end position="85"/>
    </location>
</feature>
<sequence length="197" mass="22593">MANDTIDLIIHHGGHMDYLEGSPRYLNGKCEEVSIDRDYISYFELESVATHYFHYARVERMWYMSPSSTIEAGLYEVKSDNDVMDGLLPAIVNWQIVIFFECTEDLAVVDDNEADAWGYGDEHEYDGEGSVNRDIINHLMDDDCRTSDDEFVEAMGNLGIHQRRRKVHTNECDSGEEVELLNQFEDGANLEALKPKL</sequence>
<proteinExistence type="predicted"/>
<reference evidence="2 3" key="1">
    <citation type="submission" date="2024-04" db="EMBL/GenBank/DDBJ databases">
        <authorList>
            <person name="Fracassetti M."/>
        </authorList>
    </citation>
    <scope>NUCLEOTIDE SEQUENCE [LARGE SCALE GENOMIC DNA]</scope>
</reference>
<evidence type="ECO:0000259" key="1">
    <source>
        <dbReference type="Pfam" id="PF26130"/>
    </source>
</evidence>
<name>A0AAV2EXG7_9ROSI</name>
<gene>
    <name evidence="2" type="ORF">LTRI10_LOCUS31232</name>
</gene>
<dbReference type="EMBL" id="OZ034818">
    <property type="protein sequence ID" value="CAL1390448.1"/>
    <property type="molecule type" value="Genomic_DNA"/>
</dbReference>
<protein>
    <recommendedName>
        <fullName evidence="1">PB1-like domain-containing protein</fullName>
    </recommendedName>
</protein>
<dbReference type="AlphaFoldDB" id="A0AAV2EXG7"/>
<evidence type="ECO:0000313" key="2">
    <source>
        <dbReference type="EMBL" id="CAL1390448.1"/>
    </source>
</evidence>